<dbReference type="GO" id="GO:0016887">
    <property type="term" value="F:ATP hydrolysis activity"/>
    <property type="evidence" value="ECO:0007669"/>
    <property type="project" value="InterPro"/>
</dbReference>
<dbReference type="OrthoDB" id="548867at2759"/>
<name>A0A843VDP4_COLES</name>
<proteinExistence type="inferred from homology"/>
<keyword evidence="6" id="KW-1185">Reference proteome</keyword>
<evidence type="ECO:0000256" key="2">
    <source>
        <dbReference type="ARBA" id="ARBA00022741"/>
    </source>
</evidence>
<keyword evidence="4" id="KW-0175">Coiled coil</keyword>
<dbReference type="InterPro" id="IPR027417">
    <property type="entry name" value="P-loop_NTPase"/>
</dbReference>
<evidence type="ECO:0000256" key="1">
    <source>
        <dbReference type="ARBA" id="ARBA00010322"/>
    </source>
</evidence>
<dbReference type="EMBL" id="NMUH01001354">
    <property type="protein sequence ID" value="MQL91554.1"/>
    <property type="molecule type" value="Genomic_DNA"/>
</dbReference>
<dbReference type="GO" id="GO:0005524">
    <property type="term" value="F:ATP binding"/>
    <property type="evidence" value="ECO:0007669"/>
    <property type="project" value="UniProtKB-KW"/>
</dbReference>
<dbReference type="PANTHER" id="PTHR12169:SF29">
    <property type="entry name" value="AFG1-LIKE ATPASE FAMILY PROTEIN"/>
    <property type="match status" value="1"/>
</dbReference>
<comment type="caution">
    <text evidence="5">The sequence shown here is derived from an EMBL/GenBank/DDBJ whole genome shotgun (WGS) entry which is preliminary data.</text>
</comment>
<gene>
    <name evidence="5" type="ORF">Taro_024164</name>
</gene>
<dbReference type="InterPro" id="IPR005654">
    <property type="entry name" value="ATPase_AFG1-like"/>
</dbReference>
<dbReference type="NCBIfam" id="NF040713">
    <property type="entry name" value="ZapE"/>
    <property type="match status" value="1"/>
</dbReference>
<dbReference type="PANTHER" id="PTHR12169">
    <property type="entry name" value="ATPASE N2B"/>
    <property type="match status" value="1"/>
</dbReference>
<comment type="similarity">
    <text evidence="1">Belongs to the AFG1 ATPase family.</text>
</comment>
<dbReference type="Gene3D" id="3.40.50.300">
    <property type="entry name" value="P-loop containing nucleotide triphosphate hydrolases"/>
    <property type="match status" value="1"/>
</dbReference>
<accession>A0A843VDP4</accession>
<dbReference type="Proteomes" id="UP000652761">
    <property type="component" value="Unassembled WGS sequence"/>
</dbReference>
<dbReference type="Pfam" id="PF03969">
    <property type="entry name" value="AFG1_ATPase"/>
    <property type="match status" value="2"/>
</dbReference>
<evidence type="ECO:0000256" key="3">
    <source>
        <dbReference type="ARBA" id="ARBA00022840"/>
    </source>
</evidence>
<dbReference type="FunFam" id="3.40.50.300:FF:000856">
    <property type="entry name" value="AFG1-like ATPase isoform X1"/>
    <property type="match status" value="1"/>
</dbReference>
<keyword evidence="3" id="KW-0067">ATP-binding</keyword>
<evidence type="ECO:0000313" key="5">
    <source>
        <dbReference type="EMBL" id="MQL91554.1"/>
    </source>
</evidence>
<evidence type="ECO:0008006" key="7">
    <source>
        <dbReference type="Google" id="ProtNLM"/>
    </source>
</evidence>
<reference evidence="5" key="1">
    <citation type="submission" date="2017-07" db="EMBL/GenBank/DDBJ databases">
        <title>Taro Niue Genome Assembly and Annotation.</title>
        <authorList>
            <person name="Atibalentja N."/>
            <person name="Keating K."/>
            <person name="Fields C.J."/>
        </authorList>
    </citation>
    <scope>NUCLEOTIDE SEQUENCE</scope>
    <source>
        <strain evidence="5">Niue_2</strain>
        <tissue evidence="5">Leaf</tissue>
    </source>
</reference>
<feature type="coiled-coil region" evidence="4">
    <location>
        <begin position="606"/>
        <end position="633"/>
    </location>
</feature>
<organism evidence="5 6">
    <name type="scientific">Colocasia esculenta</name>
    <name type="common">Wild taro</name>
    <name type="synonym">Arum esculentum</name>
    <dbReference type="NCBI Taxonomy" id="4460"/>
    <lineage>
        <taxon>Eukaryota</taxon>
        <taxon>Viridiplantae</taxon>
        <taxon>Streptophyta</taxon>
        <taxon>Embryophyta</taxon>
        <taxon>Tracheophyta</taxon>
        <taxon>Spermatophyta</taxon>
        <taxon>Magnoliopsida</taxon>
        <taxon>Liliopsida</taxon>
        <taxon>Araceae</taxon>
        <taxon>Aroideae</taxon>
        <taxon>Colocasieae</taxon>
        <taxon>Colocasia</taxon>
    </lineage>
</organism>
<dbReference type="GO" id="GO:0005739">
    <property type="term" value="C:mitochondrion"/>
    <property type="evidence" value="ECO:0007669"/>
    <property type="project" value="TreeGrafter"/>
</dbReference>
<dbReference type="AlphaFoldDB" id="A0A843VDP4"/>
<dbReference type="SUPFAM" id="SSF52540">
    <property type="entry name" value="P-loop containing nucleoside triphosphate hydrolases"/>
    <property type="match status" value="1"/>
</dbReference>
<dbReference type="GO" id="GO:0009507">
    <property type="term" value="C:chloroplast"/>
    <property type="evidence" value="ECO:0007669"/>
    <property type="project" value="TreeGrafter"/>
</dbReference>
<sequence>MRAVTAPFSCCLALRAPQAQLETDLDPSCHLVWWMPSKTDREGVCVFQLCLRHPRLLRSYHKWDCPPWISAVCCSCPSGLSLPSVLCGLFVWGAWTGWRRWGWCLWRYQLGGARSVCDCLLRSRSIPHLLLLVGIIWVLDFVIRQGAILISVLKETMRSLARALRRAWLSYRPQGGNLHPSRLGGRTNIFLSSAVPHSFRPSSVPNYTLFSRAIVTPTVNYGNLDGGGAGPLVEYERRITSGELMDGDSCQVETLQVLQRLFDELVESQESCQLDRYAESGKAARSRWLWSRFIPQSFYSPVKGLYLYGGVGTGKTMLMDLFFDQLPSNWRKKRIHFHDFMLNVHSRLQRHKGVADPLEVVAGEISDESILLCLDEFMVTDVADALILNRLFGHLFSKGVVLVATSNRAPDHLYEGGLQRDLFLPFIETLKAEQGFYFVGDEYSEILKEKFHWLSDYKTASTQVVEVVMGRQLQVPLGANGCAYFPFEELCDKPLGAADYFGLFKKFHTLALEGVPKFGVHNRTAAYRFVTLVDVMYENKARLLCTAEASPIELFERIVTVADAQKISPRTSSRSVKTDDVDLCVDNELGFAKDRTISRLTEMNSREYLEQHAARLQEKTLQEENEKAAALQA</sequence>
<evidence type="ECO:0000313" key="6">
    <source>
        <dbReference type="Proteomes" id="UP000652761"/>
    </source>
</evidence>
<protein>
    <recommendedName>
        <fullName evidence="7">AFG1-like ATPase family protein</fullName>
    </recommendedName>
</protein>
<keyword evidence="2" id="KW-0547">Nucleotide-binding</keyword>
<evidence type="ECO:0000256" key="4">
    <source>
        <dbReference type="SAM" id="Coils"/>
    </source>
</evidence>